<feature type="compositionally biased region" description="Polar residues" evidence="1">
    <location>
        <begin position="12"/>
        <end position="25"/>
    </location>
</feature>
<evidence type="ECO:0000256" key="1">
    <source>
        <dbReference type="SAM" id="MobiDB-lite"/>
    </source>
</evidence>
<feature type="compositionally biased region" description="Polar residues" evidence="1">
    <location>
        <begin position="716"/>
        <end position="731"/>
    </location>
</feature>
<feature type="region of interest" description="Disordered" evidence="1">
    <location>
        <begin position="5259"/>
        <end position="5323"/>
    </location>
</feature>
<feature type="compositionally biased region" description="Polar residues" evidence="1">
    <location>
        <begin position="6941"/>
        <end position="6951"/>
    </location>
</feature>
<feature type="compositionally biased region" description="Basic and acidic residues" evidence="1">
    <location>
        <begin position="732"/>
        <end position="743"/>
    </location>
</feature>
<dbReference type="Proteomes" id="UP001165740">
    <property type="component" value="Chromosome 15"/>
</dbReference>
<feature type="compositionally biased region" description="Basic and acidic residues" evidence="1">
    <location>
        <begin position="7207"/>
        <end position="7218"/>
    </location>
</feature>
<feature type="region of interest" description="Disordered" evidence="1">
    <location>
        <begin position="4561"/>
        <end position="4587"/>
    </location>
</feature>
<feature type="region of interest" description="Disordered" evidence="1">
    <location>
        <begin position="5421"/>
        <end position="5454"/>
    </location>
</feature>
<feature type="compositionally biased region" description="Basic and acidic residues" evidence="1">
    <location>
        <begin position="5308"/>
        <end position="5323"/>
    </location>
</feature>
<feature type="compositionally biased region" description="Polar residues" evidence="1">
    <location>
        <begin position="889"/>
        <end position="904"/>
    </location>
</feature>
<feature type="region of interest" description="Disordered" evidence="1">
    <location>
        <begin position="6933"/>
        <end position="6965"/>
    </location>
</feature>
<feature type="compositionally biased region" description="Polar residues" evidence="1">
    <location>
        <begin position="7015"/>
        <end position="7024"/>
    </location>
</feature>
<feature type="region of interest" description="Disordered" evidence="1">
    <location>
        <begin position="5120"/>
        <end position="5141"/>
    </location>
</feature>
<feature type="region of interest" description="Disordered" evidence="1">
    <location>
        <begin position="219"/>
        <end position="358"/>
    </location>
</feature>
<feature type="compositionally biased region" description="Basic and acidic residues" evidence="1">
    <location>
        <begin position="677"/>
        <end position="690"/>
    </location>
</feature>
<feature type="region of interest" description="Disordered" evidence="1">
    <location>
        <begin position="6998"/>
        <end position="7050"/>
    </location>
</feature>
<feature type="region of interest" description="Disordered" evidence="1">
    <location>
        <begin position="1569"/>
        <end position="1666"/>
    </location>
</feature>
<feature type="region of interest" description="Disordered" evidence="1">
    <location>
        <begin position="7138"/>
        <end position="7161"/>
    </location>
</feature>
<dbReference type="GeneID" id="129923096"/>
<feature type="compositionally biased region" description="Polar residues" evidence="1">
    <location>
        <begin position="304"/>
        <end position="341"/>
    </location>
</feature>
<feature type="compositionally biased region" description="Polar residues" evidence="1">
    <location>
        <begin position="4736"/>
        <end position="4746"/>
    </location>
</feature>
<feature type="region of interest" description="Disordered" evidence="1">
    <location>
        <begin position="3694"/>
        <end position="3719"/>
    </location>
</feature>
<feature type="region of interest" description="Disordered" evidence="1">
    <location>
        <begin position="4961"/>
        <end position="4982"/>
    </location>
</feature>
<dbReference type="OrthoDB" id="6162709at2759"/>
<feature type="region of interest" description="Disordered" evidence="1">
    <location>
        <begin position="7067"/>
        <end position="7086"/>
    </location>
</feature>
<feature type="compositionally biased region" description="Polar residues" evidence="1">
    <location>
        <begin position="6149"/>
        <end position="6162"/>
    </location>
</feature>
<name>A0A9W2Z0B7_BIOGL</name>
<feature type="compositionally biased region" description="Polar residues" evidence="1">
    <location>
        <begin position="4969"/>
        <end position="4979"/>
    </location>
</feature>
<feature type="compositionally biased region" description="Basic and acidic residues" evidence="1">
    <location>
        <begin position="1"/>
        <end position="11"/>
    </location>
</feature>
<feature type="region of interest" description="Disordered" evidence="1">
    <location>
        <begin position="4768"/>
        <end position="4792"/>
    </location>
</feature>
<feature type="region of interest" description="Disordered" evidence="1">
    <location>
        <begin position="6825"/>
        <end position="6845"/>
    </location>
</feature>
<protein>
    <submittedName>
        <fullName evidence="3">Uncharacterized protein LOC129923096</fullName>
    </submittedName>
</protein>
<feature type="compositionally biased region" description="Basic and acidic residues" evidence="1">
    <location>
        <begin position="4775"/>
        <end position="4792"/>
    </location>
</feature>
<evidence type="ECO:0000313" key="2">
    <source>
        <dbReference type="Proteomes" id="UP001165740"/>
    </source>
</evidence>
<evidence type="ECO:0000313" key="3">
    <source>
        <dbReference type="RefSeq" id="XP_055868393.1"/>
    </source>
</evidence>
<reference evidence="3" key="1">
    <citation type="submission" date="2025-08" db="UniProtKB">
        <authorList>
            <consortium name="RefSeq"/>
        </authorList>
    </citation>
    <scope>IDENTIFICATION</scope>
</reference>
<feature type="region of interest" description="Disordered" evidence="1">
    <location>
        <begin position="4735"/>
        <end position="4754"/>
    </location>
</feature>
<accession>A0A9W2Z0B7</accession>
<feature type="compositionally biased region" description="Basic and acidic residues" evidence="1">
    <location>
        <begin position="6134"/>
        <end position="6147"/>
    </location>
</feature>
<feature type="region of interest" description="Disordered" evidence="1">
    <location>
        <begin position="6029"/>
        <end position="6176"/>
    </location>
</feature>
<feature type="compositionally biased region" description="Polar residues" evidence="1">
    <location>
        <begin position="1593"/>
        <end position="1618"/>
    </location>
</feature>
<feature type="compositionally biased region" description="Basic and acidic residues" evidence="1">
    <location>
        <begin position="5259"/>
        <end position="5272"/>
    </location>
</feature>
<feature type="region of interest" description="Disordered" evidence="1">
    <location>
        <begin position="3350"/>
        <end position="3406"/>
    </location>
</feature>
<feature type="compositionally biased region" description="Basic and acidic residues" evidence="1">
    <location>
        <begin position="286"/>
        <end position="302"/>
    </location>
</feature>
<dbReference type="OMA" id="CAHASMK"/>
<feature type="region of interest" description="Disordered" evidence="1">
    <location>
        <begin position="576"/>
        <end position="644"/>
    </location>
</feature>
<feature type="compositionally biased region" description="Basic and acidic residues" evidence="1">
    <location>
        <begin position="5127"/>
        <end position="5141"/>
    </location>
</feature>
<proteinExistence type="predicted"/>
<feature type="compositionally biased region" description="Polar residues" evidence="1">
    <location>
        <begin position="1576"/>
        <end position="1585"/>
    </location>
</feature>
<feature type="compositionally biased region" description="Polar residues" evidence="1">
    <location>
        <begin position="7189"/>
        <end position="7206"/>
    </location>
</feature>
<feature type="compositionally biased region" description="Polar residues" evidence="1">
    <location>
        <begin position="3363"/>
        <end position="3372"/>
    </location>
</feature>
<organism evidence="2 3">
    <name type="scientific">Biomphalaria glabrata</name>
    <name type="common">Bloodfluke planorb</name>
    <name type="synonym">Freshwater snail</name>
    <dbReference type="NCBI Taxonomy" id="6526"/>
    <lineage>
        <taxon>Eukaryota</taxon>
        <taxon>Metazoa</taxon>
        <taxon>Spiralia</taxon>
        <taxon>Lophotrochozoa</taxon>
        <taxon>Mollusca</taxon>
        <taxon>Gastropoda</taxon>
        <taxon>Heterobranchia</taxon>
        <taxon>Euthyneura</taxon>
        <taxon>Panpulmonata</taxon>
        <taxon>Hygrophila</taxon>
        <taxon>Lymnaeoidea</taxon>
        <taxon>Planorbidae</taxon>
        <taxon>Biomphalaria</taxon>
    </lineage>
</organism>
<feature type="compositionally biased region" description="Basic and acidic residues" evidence="1">
    <location>
        <begin position="3350"/>
        <end position="3361"/>
    </location>
</feature>
<gene>
    <name evidence="3" type="primary">LOC129923096</name>
</gene>
<feature type="compositionally biased region" description="Polar residues" evidence="1">
    <location>
        <begin position="577"/>
        <end position="594"/>
    </location>
</feature>
<feature type="region of interest" description="Disordered" evidence="1">
    <location>
        <begin position="7177"/>
        <end position="7246"/>
    </location>
</feature>
<feature type="compositionally biased region" description="Basic and acidic residues" evidence="1">
    <location>
        <begin position="704"/>
        <end position="714"/>
    </location>
</feature>
<feature type="compositionally biased region" description="Basic and acidic residues" evidence="1">
    <location>
        <begin position="6163"/>
        <end position="6176"/>
    </location>
</feature>
<feature type="region of interest" description="Disordered" evidence="1">
    <location>
        <begin position="663"/>
        <end position="743"/>
    </location>
</feature>
<feature type="compositionally biased region" description="Basic and acidic residues" evidence="1">
    <location>
        <begin position="5281"/>
        <end position="5298"/>
    </location>
</feature>
<feature type="compositionally biased region" description="Basic and acidic residues" evidence="1">
    <location>
        <begin position="6116"/>
        <end position="6127"/>
    </location>
</feature>
<feature type="compositionally biased region" description="Basic and acidic residues" evidence="1">
    <location>
        <begin position="247"/>
        <end position="278"/>
    </location>
</feature>
<feature type="region of interest" description="Disordered" evidence="1">
    <location>
        <begin position="2526"/>
        <end position="2551"/>
    </location>
</feature>
<keyword evidence="2" id="KW-1185">Reference proteome</keyword>
<dbReference type="RefSeq" id="XP_055868393.1">
    <property type="nucleotide sequence ID" value="XM_056012418.1"/>
</dbReference>
<feature type="region of interest" description="Disordered" evidence="1">
    <location>
        <begin position="1"/>
        <end position="36"/>
    </location>
</feature>
<feature type="region of interest" description="Disordered" evidence="1">
    <location>
        <begin position="2820"/>
        <end position="2839"/>
    </location>
</feature>
<feature type="region of interest" description="Disordered" evidence="1">
    <location>
        <begin position="5479"/>
        <end position="5514"/>
    </location>
</feature>
<feature type="compositionally biased region" description="Polar residues" evidence="1">
    <location>
        <begin position="6029"/>
        <end position="6049"/>
    </location>
</feature>
<feature type="compositionally biased region" description="Low complexity" evidence="1">
    <location>
        <begin position="7025"/>
        <end position="7048"/>
    </location>
</feature>
<feature type="compositionally biased region" description="Basic and acidic residues" evidence="1">
    <location>
        <begin position="3374"/>
        <end position="3400"/>
    </location>
</feature>
<feature type="region of interest" description="Disordered" evidence="1">
    <location>
        <begin position="889"/>
        <end position="912"/>
    </location>
</feature>
<feature type="compositionally biased region" description="Basic and acidic residues" evidence="1">
    <location>
        <begin position="4574"/>
        <end position="4587"/>
    </location>
</feature>
<feature type="compositionally biased region" description="Polar residues" evidence="1">
    <location>
        <begin position="7073"/>
        <end position="7086"/>
    </location>
</feature>
<sequence length="7246" mass="807863">MESLKRSDRDLSNQISIKTPLTGATTRRRNQSQDRVNQHIGIHKQAAFTSGNHGVVAEAGPGGVTFSEISSSKSLAKGLRLNPRHVPTDVPVDLSDYLQDTSVWEAMEIRFLDKGKCTVLRPNLSSLVSSADVSETTNSTLKSADHASVVYPGAHLLDSPLPIRRQKVCVEKVHVKNLLNTKREKCGNLSSSRLSEYMPLNADVAKEMFEDVEANIRNAKSSSSDLTDSESFESALASNNDDACVEANRKGMKRDSQETKAEQEYRKDVTQTDVDRLHRIPSKVNNTEKRNVDIELSNDHSRMSKFSQAHSPSIVNQSQKSKSNEPVSNQGNSYDQYSCNEDNFKNDRSVMHSNPPTTLRQKMSKMNVSGFSNADTNGEPSGVSVGNHSNQMHWSKVTNPLMSNGESCSEIVYNKTGPSDAHGVSWRRFTGSDKESEAFLSNVSTEAWIKHCTRCVAKENDTADTSKSRRGTTKRTKCDDTFRSEDLDTTETCDQLTLSSTFKSKAGTYGEAPSYDSTNERTSIEATTLKPQDKAVQSDSIIVAKSSVSTFSPLSGAEIAKYKEIALEILMKRKKNQGNSTDTKSGCDSSVTSIQRKKRVHSLTGKKNAKSEKTKPKASVAKTAVKPVNSRSSSTGRLPPPETVNDRSIFWASQRIRNQIEKHKERIAQKSKKKKHDPNDMKISPAEKKVGTKVGGNPINTEEAEARTVREKKTLQKNAPSETSFTVSSAHVDTKNLGKKKSESPLSEKKILVKEKSFMALKMVPTTETPSTKCDRPLTNVESHEIKYAFADQSEGGRSISHTTDERFLIPGTKTLVGETQTESSLANTRGEYKSVATGPVASDLMYLDVLDFKDDMLSQPRELPLQALNSTQTETACKLQKTCGSSGIQVQPNSLSQVPQSPANERPRHSSQQIRYLELLQNILKSPTSQTTQALGMFLHKPKALAEAERDLDITVDQIINSYQEIFNDFKGAVPNRSCSRDSLNQRFPSQKGFGYVNSVYENDLSPTPHPTCSSLSCHSKRLITNRDNTSIGKHCDSTKINSNNPTETNVNMKVASCDSVHYKCRFRKDSLQNSRVPMQESNSCKPTPAKKVYNARLSSSAFFESEKMSTAPCSQRQQRGCSYTLSSCSSKHKQVESGNCNTFGYKQSQSSTLMLGKNTNLNTPTSDKPIAVSSQHSSRGDLLEKYLLDVLQKNQSSPRQLATKSKTRCVQLPSKTGSRSSLISKKGNVDSCPRYQRDVAKLTHEKENNQLELLLHSFQQNVLSCEPETLDMQQTRPAITIIAPQACLNISSTPVPDIQSMSSNDCDRPCLQKKTFTDSHLQQNAEARRNLDNITQQRSASGSVMVTKTRRIRPLPVGVKRDNKPKDMLNKSPSKIDEKGQLQNQVKISNSLTIPRRKQAGTVDAVMSATSQNKGAYGKQAPPQCLFSVFRPPPVNQMTSRHEIVPAPSTQSADPKLETPKTTQKRINLRKSSSVDSAFTKWNRNSLALPIQENRDDLLKSESRSLVGSVSSEIRTVEDVLSVKSIQSGATDFNNKSNVVRTSKMGISQNKFFPIGQVRKQTFQRNEVAEKLGSMQSRSQRTVANAARPSKASSLTQSATVAMKSISASSVNSEKALQSPRRASKNQTLGTRRKLSRDPNPLRSSSNSAGKVRHPPNVIHNKNVIGSNHKETSNVTLYTSEKSNSLLETTNSKRNEDIQPSLNSFGKLQQADFLNESSFVSLPLENKLSLQENIEISQECLKAESAKCNSTLSTQNNMASKTLNEALENAEKMQISLEMAERSLRLLEPPISSAQGTTKNSVLPISSMTNKQKPLEPIIPNTRLAETLRKDHRRNVYPLGTSLDGMNAINVTERLNNRLIMSWKPSNSEEDSESEGLSLQAMRRHAVASTCERIIREAKTSDKLNTDITNEALVNCKLSAHQKPLENCFSTKVANKIWPSEILNRPNWLMSSLRTDIEHKAGTKSTMSQNTLNSLAPINAETGEEHEEFLKSVSSFKVFGKTHIFKDSLPKGLNKHNESEGAVELGISGLKTIPSEDINKLKEATSVHDLLLQSENKTFNSPEENIGIQEIKEPEKLETQRVQSDGVGEKCGENPVLPSLEDNVLRASGIMAGAEVLESLEVKSEKVAPRGYSEITNLNIEAVWDTSISNLNEQSMSEKICKDIKPKELKSDDTFMCISAQLRSSDIGSDDPIIQKTTCSLIVENTHEKKSPSSVVVTGAEAQKEEREMLPRITEVLSSNENPLPSYREDVAHDQKAIKNDAAESLTKACQCPPSPTPEQTTGDHSCGVVLKPLERLEQKLEKTVKEAMSSCEQQLEAGLRFSATVDTVLLEGRSSSENVSISMRGYSHTDICKYSQGMSRGLCSEENDLRFCDISLEALQALTAITTPTVTLPSDTAHVVLRSVSEDPLNDVLSNSNVETLTTMNIDLKLAHHSADARDEAIQVINENLGRSADVINTKCTSKVTKPEDEQICQQREVLTVTTSTVEKHGSSASSAVVDKEIKGKLSSDQDLSDLNVIGGNAPASRSISESRDGCNDSEAMTRSVPTKSVHDSQPFVCRHCLQCTDRPPEGTRLPSQEVKMKIRIEFCEDDTSTRAAKHDQPFRHCLCFPVLSSPEKKSVKELTFHLGTNSRHLVRKPSSHTTFDQYSAGMPRTDCYQWAKKGSESNIFSLPEFSPSTMKSKESYESHECRWEKRDRRVSTPYSLSCDRLANDETHDLDTIGYDRDSPSFKVDSFRGSITSLERWDRLNVFQASESTDTYPSTSRSTADVHSFHLRNEPTATNISLRTCKNRKTVKKRKYCNAQTQVLCSEMKRSGKLKTNGDNTEQRSAEEEAISSRSILGTPALANITGAAEYDDLTSVRSGNKSVSKLACLPRHAIEKLTTLDTVDISSLKETCIASKDIDIPKALAEHSPAKYTGTEQNKVNESSTTVRILSRKKKINENLIQQKAAENLEMFINSVKELKKCEKHSSPPFKPNSGLLTSRQTCIHTSAPENLEKFSRVSISGKFQDNSSSSMMDKFYSTCQFRSVPWLPCDQLEPNVMEELSLSFSEKMFNAKKIHSPLCDTIGHKVIYRPSSTLQKGAAISSSPTRLNYLKRLQGTSKKESEFVKSLVFQSSARAHSDASVNTMLSINPVRPFEMETTSDSENTETVLSYLYSTSPRQQAMVNRYGLPENKDFYTQVHSASSGLNDWRKTEVPAHSRRLINQSRAQRDVFIDSLNVIHRINAGYCDTESEIRKQSTFTQRNPFVCTNPFYSNRFESTLAERIDEYISMYSTPRDTRLHSSGVDDHACFRSLEDRALVGLREDYLQTIKNEFDPLKETRQCAFTAEELVAFFGLEDENKVESLSHSQPKDKRCCSAQSQNGGSSKKSRDSYEINEFRRKDLSPGANKKKEQVSWDQFQSAPHESSDTLLLDLTCCEVSCMSKRQKGCREFEERHCNGAKFDSVYSDTNDQYLTVPSDQTACNAADREEPNYNKATAIDLNNKVETRSHDFGSTLGKSVSSPKLIRSPSEMSLEASRLSPCLEEYYSYSPFLCACSETPLLYSGTETYDIRKHWASTSVNSSITDTSGSPSVCSDDITSGSAGVTSKSAIKMDIMDSLGILTSHLMTTYIMVKDKMKRRQLKNSKTKLKRLDHQGRNFVNPYNNISSGKENRSKKFVFKKRHQANTTKKHFSTKRARFSSRVYKQLLKQTRSSSDTSSKESVDYTSSNNSEKTCDYLPTGELVSMLTVNYQEPPSNLEVTESKAYHLGSTINNHTPISPELSIETLSRMEKDMGDKETTGMLSLGQCLSQDDNKNSKVVCLIYEHRFSNEPKNYSEAILTEDGGIHVVIDSTEEAHADLKNEFESTESINNGTESHLERQPSFVCSGYPADKCFNQEITRFKGVEFPEDAEASKFIKLKLSEDVEANTVRDLKLSDDVEANQFKDLKLSDDIEANHFKDLKLSDDIEANHFKDLKLSDDIEANQFKDLKLSDDIEANQFKDLKLSDDIEANTFIELKLSEVAEANKFKDLKSLEDVETNKCIDLKLCEDEVPASEGEDLYDKPITELQSKSKELIEKNDSLSQYKLRSSPELIRNSVESSNLEATNNFEVKLLGEATTVVDNVEEFQSEPTDDFEFAEFIDTNAESPFEKQQSYVFCGNPYNQSVRSMPCLQTFLVLLGGTDVFSFSQQPDFSDVKDTGCDTHDFATADYDASLVEERDSTEDIPEIQTKGYRALLLENMCEKLLLESASENDSQEEFVEPVSECDFPDQTQDIVYQTKMFEQDYDGGIHEVVFLTKDVAGESADPDFQSPNVWCKDSGWSLEGRDNPEKMNSTETNELFGRHNLLQEDDKDLSWSHSTRRLRKLLKRERRSFSCSKRRCDSRCWSKQGFSETGRQYFKCLQEHRCSSRRSFKPFISRRMCLNRILGTDNRDVQCSPQLRYDSPEIVTTDWKDKPQASLDEKIESIKTPQAETAINLFNRTYSCRGHEEWLHFRNAPLDSTPLSDILTEFDEKCASPDYLERKTEARTESPYIFDDYELDTYEELRSLFTELHGSSSSSSLMLEADDTQDSSLYHGGQTLSISSTTLEERESRLGSSHSEKERENCNTWCATQTLLTVHQYISDLTSTSSIFIDPELINPIVSDECVNEEAASIKEHKYNNTKAVQVSLTSERKHGKDVVHNAPELTSCFTQTECSEAESVDKVSVTKSDYSSYTHFRTILHKCLQSNSFLSYLSKVVDEKLAQKLTEARTQGTPNENISPKLPKPMPRTALSLQGFKWHTPQLSNNDKADQDKKERNSIDETKSETKLSVDKLKFTNSYDVSPTSETRQTSVVDADKISHADELADLSDVCKIAASKLVTENKISLRRLYRGRETFVTKKVLSESEGHPISSSSLLIMWSDSSEQPTIEDEHLGTEEMTPTSISCLRSGRRLFCSPGSPPLQSTKNHVTAKEAILCDKACSAVNITDFSSTSHKRDVHLSPPTTRVKNMQNDPLRHYSSDPVLKVFSQRESSAKSNASSTNIVKNSDSTGTVTSADYGRLKNILSAETKMLWKSLTRLEKNSEKCQVCRLQYNMMLSNSSDRMDFLKLDDDEMDHVYHYHDFISQENAKPDDTNPTPETLFETQEVNPISQTAQSNAMHDQKFESQRRTSEYDVAKSKNNNEIVLNDTCQNLFQKKMNHESHVSKLSRLFDRIDENGHNVSDKLCPCNAKTTSLVAKDNKELKVDSFNNANTTHELKKQSTRVREDKDPSLTLNHTVKHVFQLSSSELDYSSKGHESADFEQKPSKVCLSRSEMSHNQHESSQPQERRATSDFQRVPHTQVKDKTDERNLRKDEVLSDDIQSNSLSDRDGADSVKFRVIDHSDSTLSKQLLDSIIDAHDNVPDNSEPETINTKPKSSKILDANVIDANVNDLKLSSHIAAPNLAECTSCDAATSTTSRHNNCPPIDSSKAPQSLKKQRQHYTKHTSSDTADYWIERLMNILHEMHETFPNTGNTSSLPANFRRSSPQTPYTKTLSTDQGTFPSSERVLPAKNDEKMDNLSDETSTHSNLKMKHVSAVGETKELIASLCKDDTTLLGKSSLELNTSLLEATLSNGHTHEIQSSSADNAPCFLDGAQSSSSHNLAREQTGETSNCLLPNHKCAHEDTSDVEHRSSCTKLDLSIKVDESVQKRDKLKKRVESTVYQCTTKSAERWDSSPKLFEANTAQQGCFSLTESCSFKKTSAPDSGSRVNESLWALSEPLDMHHLKSVATVTSDCPVWDQIKFSVSREQQKPLSSKENTFSKSPFKLSGNPVKVIFASPSVLYKKYMLRKSKSLIELGHISYLNKSFNAPQCIATDARKPENTSSVQAFGCKQSFQSFKPRKSESEINHYRLTSALSSTETVNTSMKSLKHEDKILTTLVQQDHNEKYVAIKLDNNLPFESKTVTKTFSNVPSPQDYTPVIRSESYITNAISRTRASPKYSKSLDPVVKCSGLSRETPKRYCDSQEVLAYVRARAKQVEEFNEQEHKATSGSEISRDDFKHIGMNQSETVAICLNPVKDVSSSVEKPSQNCQIKETNNDSLGTEGRYYDSTGFKGERKNNDSPVTEGKNNDSPVTEGKNNDSPVTEGENNDSPGNEGENNDLPGTEGKSYDSPETEWKSYDSPSTEVKRDDGSFREKNCNQKRNSNFEIDTTLSNKDREEGPAKPLKEAEAVVGPCPTLGVTVNKERDQCIVSVNCSSRLNFAELNQTDIKTGAHPDSSTTEPGLERNPEDLEILERDCCTLYCGTSVNDFEHYTKSLNQRVSKMTADRKVNALSSDVAEDKSLRFYDICVRINTSKVILDTVDQHLSNNISEDNAHQGILCDNVIPKISDNFIEDKMSQVFSDSVLGVDNSKAVVDTVDQYISNDISGDNGNQGIPCDNIAPNISDSLNGETISQVFSDGILGVDTCKVVFGMVNQRLSNNISGENANQGIPCDSLGPNSSGNVNGDKMGQNFSDSILGVETSKIGFDTVSELITDQTISNNISVFDANQGIPDDNIVLKDPDNVNGDTINKDFSDHVHAVDAHRDIFCINEMATSNIFSKTAQNVIDKYPIASSKSDGSKNIAEETQQVCCEYNPTAKVLNYRKEKCPWKVLTCEDSETDKNPVAISSKRVSDDSCPLKSHQIKSQLNSPIEVEQLNAADDMSSKIKLDTHFKMYQIKSPVNSSPMEVGGQINEAEEISFKNKPDLDLGTRFKSYQLKSQLNSLPMEVGRQLNAADEISCKNKLDIRLGRQEESNDRNEKSVAEIDNGPSLNKFNQIETKNYRVHIDSSRVKSGEEDNLVNKCTISSCDEGIGNNFFIRNDKNVKLNSLRKKSDTFSNDRYSEDTEKTPTNSQLKQSDVSLKTSVNTELNMMTSSNFTSKPAAGARSPDFKMTCSSGVPAKSAQLFQKLLISPTTPVPDLNVIKSQLKPVSALKGSHAISGSCTGAHDENGTTGKRNSPVYSSDVKTETTSLKTDESTITNNNHAIGRYLNCEIREVLSDACSLHNKRKPDRCELTSPPIKSSLEGYNSQNLDVSSPSDKSDQSSAKSDQSSCKSDQSALNEDYGNSMEALEGYFPEDLYPNSERSGQASSEIPNENICSFMQETSVKSDNYEMEDDRDIIIKDEEIPGTHSLEIPVDIYTLPLRPSHKESSFHKKKKKRKEPSATRTVVISGPLSNCSIPVIRHTSQNERSEFEEGDSSSQKLTGALSSNGTQRAESCRKKSSHKESPPGWMSSLRNILPFRKKASEKHKEMSHK</sequence>
<feature type="compositionally biased region" description="Polar residues" evidence="1">
    <location>
        <begin position="5479"/>
        <end position="5511"/>
    </location>
</feature>